<evidence type="ECO:0008006" key="5">
    <source>
        <dbReference type="Google" id="ProtNLM"/>
    </source>
</evidence>
<dbReference type="RefSeq" id="WP_101892304.1">
    <property type="nucleotide sequence ID" value="NZ_CP022684.1"/>
</dbReference>
<dbReference type="EMBL" id="CP022684">
    <property type="protein sequence ID" value="AUM10958.1"/>
    <property type="molecule type" value="Genomic_DNA"/>
</dbReference>
<accession>A0A2K9LF10</accession>
<dbReference type="AlphaFoldDB" id="A0A2K9LF10"/>
<dbReference type="InterPro" id="IPR005702">
    <property type="entry name" value="Wzc-like_C"/>
</dbReference>
<evidence type="ECO:0000256" key="2">
    <source>
        <dbReference type="ARBA" id="ARBA00022840"/>
    </source>
</evidence>
<name>A0A2K9LF10_9GAMM</name>
<gene>
    <name evidence="3" type="ORF">Kalk_00220</name>
</gene>
<protein>
    <recommendedName>
        <fullName evidence="5">Polysaccharide biosynthesis protein</fullName>
    </recommendedName>
</protein>
<dbReference type="Proteomes" id="UP000235116">
    <property type="component" value="Chromosome"/>
</dbReference>
<keyword evidence="1" id="KW-0547">Nucleotide-binding</keyword>
<keyword evidence="2" id="KW-0067">ATP-binding</keyword>
<sequence length="249" mass="27147">MDKDPKAKGSARSQVVDIARGAGGSSRIANMAELGRMAPDEMSERKILHSGMANKEVLNTFREIRTQLLRQSGGNNFVAMVTSLTAKAGSSFIATNLGAVLALDKTKTALIIDCNLYDSSLNNLLDVEPDYGLTDYLAEENLDINDIIYATGIPRLRVIPAGTHVEVGAEYFSSERMIRFLNDLKERYPDRFLILDVPPIGLWAEARILAELSDFAVLVVPYGKVTEAQVIAAVDAIGEEKLAGIIFNN</sequence>
<evidence type="ECO:0000313" key="3">
    <source>
        <dbReference type="EMBL" id="AUM10958.1"/>
    </source>
</evidence>
<evidence type="ECO:0000256" key="1">
    <source>
        <dbReference type="ARBA" id="ARBA00022741"/>
    </source>
</evidence>
<dbReference type="OrthoDB" id="9775724at2"/>
<evidence type="ECO:0000313" key="4">
    <source>
        <dbReference type="Proteomes" id="UP000235116"/>
    </source>
</evidence>
<proteinExistence type="predicted"/>
<dbReference type="SUPFAM" id="SSF52540">
    <property type="entry name" value="P-loop containing nucleoside triphosphate hydrolases"/>
    <property type="match status" value="1"/>
</dbReference>
<dbReference type="InterPro" id="IPR050445">
    <property type="entry name" value="Bact_polysacc_biosynth/exp"/>
</dbReference>
<dbReference type="GO" id="GO:0004713">
    <property type="term" value="F:protein tyrosine kinase activity"/>
    <property type="evidence" value="ECO:0007669"/>
    <property type="project" value="TreeGrafter"/>
</dbReference>
<dbReference type="GO" id="GO:0005886">
    <property type="term" value="C:plasma membrane"/>
    <property type="evidence" value="ECO:0007669"/>
    <property type="project" value="TreeGrafter"/>
</dbReference>
<dbReference type="PANTHER" id="PTHR32309">
    <property type="entry name" value="TYROSINE-PROTEIN KINASE"/>
    <property type="match status" value="1"/>
</dbReference>
<dbReference type="InterPro" id="IPR027417">
    <property type="entry name" value="P-loop_NTPase"/>
</dbReference>
<dbReference type="CDD" id="cd05387">
    <property type="entry name" value="BY-kinase"/>
    <property type="match status" value="1"/>
</dbReference>
<dbReference type="Gene3D" id="3.40.50.300">
    <property type="entry name" value="P-loop containing nucleotide triphosphate hydrolases"/>
    <property type="match status" value="1"/>
</dbReference>
<dbReference type="PANTHER" id="PTHR32309:SF13">
    <property type="entry name" value="FERRIC ENTEROBACTIN TRANSPORT PROTEIN FEPE"/>
    <property type="match status" value="1"/>
</dbReference>
<organism evidence="3 4">
    <name type="scientific">Ketobacter alkanivorans</name>
    <dbReference type="NCBI Taxonomy" id="1917421"/>
    <lineage>
        <taxon>Bacteria</taxon>
        <taxon>Pseudomonadati</taxon>
        <taxon>Pseudomonadota</taxon>
        <taxon>Gammaproteobacteria</taxon>
        <taxon>Pseudomonadales</taxon>
        <taxon>Ketobacteraceae</taxon>
        <taxon>Ketobacter</taxon>
    </lineage>
</organism>
<dbReference type="KEGG" id="kak:Kalk_00220"/>
<keyword evidence="4" id="KW-1185">Reference proteome</keyword>
<reference evidence="4" key="1">
    <citation type="submission" date="2017-08" db="EMBL/GenBank/DDBJ databases">
        <title>Direct submision.</title>
        <authorList>
            <person name="Kim S.-J."/>
            <person name="Rhee S.-K."/>
        </authorList>
    </citation>
    <scope>NUCLEOTIDE SEQUENCE [LARGE SCALE GENOMIC DNA]</scope>
    <source>
        <strain evidence="4">GI5</strain>
    </source>
</reference>